<evidence type="ECO:0000313" key="11">
    <source>
        <dbReference type="Proteomes" id="UP001484239"/>
    </source>
</evidence>
<evidence type="ECO:0000256" key="5">
    <source>
        <dbReference type="ARBA" id="ARBA00023136"/>
    </source>
</evidence>
<feature type="transmembrane region" description="Helical" evidence="7">
    <location>
        <begin position="476"/>
        <end position="498"/>
    </location>
</feature>
<feature type="domain" description="MacB-like periplasmic core" evidence="9">
    <location>
        <begin position="102"/>
        <end position="298"/>
    </location>
</feature>
<proteinExistence type="inferred from homology"/>
<keyword evidence="4 7" id="KW-1133">Transmembrane helix</keyword>
<evidence type="ECO:0000256" key="2">
    <source>
        <dbReference type="ARBA" id="ARBA00022475"/>
    </source>
</evidence>
<name>A0ABU9E4L1_9BACT</name>
<feature type="transmembrane region" description="Helical" evidence="7">
    <location>
        <begin position="751"/>
        <end position="773"/>
    </location>
</feature>
<evidence type="ECO:0000313" key="10">
    <source>
        <dbReference type="EMBL" id="MEK9499661.1"/>
    </source>
</evidence>
<dbReference type="InterPro" id="IPR003838">
    <property type="entry name" value="ABC3_permease_C"/>
</dbReference>
<evidence type="ECO:0000256" key="7">
    <source>
        <dbReference type="SAM" id="Phobius"/>
    </source>
</evidence>
<evidence type="ECO:0000259" key="8">
    <source>
        <dbReference type="Pfam" id="PF02687"/>
    </source>
</evidence>
<dbReference type="RefSeq" id="WP_405286228.1">
    <property type="nucleotide sequence ID" value="NZ_JBBHLI010000001.1"/>
</dbReference>
<evidence type="ECO:0000256" key="3">
    <source>
        <dbReference type="ARBA" id="ARBA00022692"/>
    </source>
</evidence>
<feature type="transmembrane region" description="Helical" evidence="7">
    <location>
        <begin position="807"/>
        <end position="833"/>
    </location>
</feature>
<dbReference type="Pfam" id="PF12704">
    <property type="entry name" value="MacB_PCD"/>
    <property type="match status" value="2"/>
</dbReference>
<organism evidence="10 11">
    <name type="scientific">Gaopeijia maritima</name>
    <dbReference type="NCBI Taxonomy" id="3119007"/>
    <lineage>
        <taxon>Bacteria</taxon>
        <taxon>Pseudomonadati</taxon>
        <taxon>Gemmatimonadota</taxon>
        <taxon>Longimicrobiia</taxon>
        <taxon>Gaopeijiales</taxon>
        <taxon>Gaopeijiaceae</taxon>
        <taxon>Gaopeijia</taxon>
    </lineage>
</organism>
<reference evidence="10 11" key="1">
    <citation type="submission" date="2024-02" db="EMBL/GenBank/DDBJ databases">
        <title>A novel Gemmatimonadota bacterium.</title>
        <authorList>
            <person name="Du Z.-J."/>
            <person name="Ye Y.-Q."/>
        </authorList>
    </citation>
    <scope>NUCLEOTIDE SEQUENCE [LARGE SCALE GENOMIC DNA]</scope>
    <source>
        <strain evidence="10 11">DH-20</strain>
    </source>
</reference>
<accession>A0ABU9E4L1</accession>
<keyword evidence="11" id="KW-1185">Reference proteome</keyword>
<comment type="similarity">
    <text evidence="6">Belongs to the ABC-4 integral membrane protein family.</text>
</comment>
<comment type="subcellular location">
    <subcellularLocation>
        <location evidence="1">Cell membrane</location>
        <topology evidence="1">Multi-pass membrane protein</topology>
    </subcellularLocation>
</comment>
<feature type="domain" description="ABC3 transporter permease C-terminal" evidence="8">
    <location>
        <begin position="759"/>
        <end position="867"/>
    </location>
</feature>
<sequence length="874" mass="90632">MSRPSDDPRLPAPRRVARGLIRFAWGADAEAVAGDLAESLEGRRRGGAGEAAVWLRGWREVISAVLHGLVWRLPRGRRARPLLALQLAVRGLRRDPGTSIAAAGVLALGLAAATTFFSILHGLTRPLPVPDGHRVVRMEVVLPAADGRSVGVTAADLERWRGLPALAGVGGVRTGTVVLRDPGRSVARVAGATLTPGVLELLGVAPVTGRLPGAGESGPSLVVSSGLVSQLDLGDGTLEVDGRPLPVVAVMPEDFGFPFGESLWVVENGVGAPEAHWEPVARLADGADRAALREQLQARWSGADAARGDGQAGGVVVVKGFTQDRGERGEWFLFLGLVLIGVALLVIACANVAGLLVVRATERLRALAVQAALGAGRSQLALQLLAESLLLAALGGVGGLLLATGLARWVEATLGPENFGYYWIRVAVDARVVAFAGCLVLGTALVAGLLPVVRVWRTDLQGVLKSEAGSTRGTGALGRGFVTAQLALSCAALVAAGLTVGSIGTARDYGAALDPESVALASVALAAERSPSGSGSEEPDDPERRAAAIQALRTAVGRVEGARVTALATGAPGYREAMTRVRTTVQADPDGEARDFTLVNGADPAFFTLFDLDLLQGRALDAADDRGDEPVAVVNQAFVDRFWPTGSPVGRRVQLLAADSAWYRVVGVVETAELGDQRGMREDRVYLPLSRYASGAVRVLSRAADGDGTAHALRLRRALAAADPDRPVDDVRTLASGLAFMTRAQGTFSTLAAGGGGAGLLVAVVGLYAMLAFRVRRRRREMGVRKALGANGPTLVAEVLKSAMRQLLPAVAVGLTLAWIAAPLLGVILLGGHPRSPRVFAGVGLLFLCAGLAAALIPALRAGRVEPASVLRAE</sequence>
<dbReference type="InterPro" id="IPR050250">
    <property type="entry name" value="Macrolide_Exporter_MacB"/>
</dbReference>
<feature type="domain" description="MacB-like periplasmic core" evidence="9">
    <location>
        <begin position="559"/>
        <end position="707"/>
    </location>
</feature>
<dbReference type="PANTHER" id="PTHR30572">
    <property type="entry name" value="MEMBRANE COMPONENT OF TRANSPORTER-RELATED"/>
    <property type="match status" value="1"/>
</dbReference>
<evidence type="ECO:0000259" key="9">
    <source>
        <dbReference type="Pfam" id="PF12704"/>
    </source>
</evidence>
<dbReference type="InterPro" id="IPR025857">
    <property type="entry name" value="MacB_PCD"/>
</dbReference>
<gene>
    <name evidence="10" type="ORF">WI372_01525</name>
</gene>
<feature type="transmembrane region" description="Helical" evidence="7">
    <location>
        <begin position="100"/>
        <end position="120"/>
    </location>
</feature>
<feature type="transmembrane region" description="Helical" evidence="7">
    <location>
        <begin position="331"/>
        <end position="358"/>
    </location>
</feature>
<evidence type="ECO:0000256" key="4">
    <source>
        <dbReference type="ARBA" id="ARBA00022989"/>
    </source>
</evidence>
<feature type="transmembrane region" description="Helical" evidence="7">
    <location>
        <begin position="430"/>
        <end position="456"/>
    </location>
</feature>
<feature type="transmembrane region" description="Helical" evidence="7">
    <location>
        <begin position="839"/>
        <end position="860"/>
    </location>
</feature>
<protein>
    <submittedName>
        <fullName evidence="10">ABC transporter permease</fullName>
    </submittedName>
</protein>
<evidence type="ECO:0000256" key="1">
    <source>
        <dbReference type="ARBA" id="ARBA00004651"/>
    </source>
</evidence>
<dbReference type="PANTHER" id="PTHR30572:SF4">
    <property type="entry name" value="ABC TRANSPORTER PERMEASE YTRF"/>
    <property type="match status" value="1"/>
</dbReference>
<keyword evidence="2" id="KW-1003">Cell membrane</keyword>
<dbReference type="Pfam" id="PF02687">
    <property type="entry name" value="FtsX"/>
    <property type="match status" value="2"/>
</dbReference>
<dbReference type="EMBL" id="JBBHLI010000001">
    <property type="protein sequence ID" value="MEK9499661.1"/>
    <property type="molecule type" value="Genomic_DNA"/>
</dbReference>
<evidence type="ECO:0000256" key="6">
    <source>
        <dbReference type="ARBA" id="ARBA00038076"/>
    </source>
</evidence>
<keyword evidence="3 7" id="KW-0812">Transmembrane</keyword>
<dbReference type="Proteomes" id="UP001484239">
    <property type="component" value="Unassembled WGS sequence"/>
</dbReference>
<feature type="transmembrane region" description="Helical" evidence="7">
    <location>
        <begin position="389"/>
        <end position="410"/>
    </location>
</feature>
<comment type="caution">
    <text evidence="10">The sequence shown here is derived from an EMBL/GenBank/DDBJ whole genome shotgun (WGS) entry which is preliminary data.</text>
</comment>
<keyword evidence="5 7" id="KW-0472">Membrane</keyword>
<feature type="domain" description="ABC3 transporter permease C-terminal" evidence="8">
    <location>
        <begin position="339"/>
        <end position="458"/>
    </location>
</feature>